<organism evidence="1 2">
    <name type="scientific">Hibiscus trionum</name>
    <name type="common">Flower of an hour</name>
    <dbReference type="NCBI Taxonomy" id="183268"/>
    <lineage>
        <taxon>Eukaryota</taxon>
        <taxon>Viridiplantae</taxon>
        <taxon>Streptophyta</taxon>
        <taxon>Embryophyta</taxon>
        <taxon>Tracheophyta</taxon>
        <taxon>Spermatophyta</taxon>
        <taxon>Magnoliopsida</taxon>
        <taxon>eudicotyledons</taxon>
        <taxon>Gunneridae</taxon>
        <taxon>Pentapetalae</taxon>
        <taxon>rosids</taxon>
        <taxon>malvids</taxon>
        <taxon>Malvales</taxon>
        <taxon>Malvaceae</taxon>
        <taxon>Malvoideae</taxon>
        <taxon>Hibiscus</taxon>
    </lineage>
</organism>
<evidence type="ECO:0000313" key="2">
    <source>
        <dbReference type="Proteomes" id="UP001165190"/>
    </source>
</evidence>
<dbReference type="AlphaFoldDB" id="A0A9W7GXF4"/>
<evidence type="ECO:0000313" key="1">
    <source>
        <dbReference type="EMBL" id="GMI66807.1"/>
    </source>
</evidence>
<dbReference type="OrthoDB" id="1018880at2759"/>
<sequence>MAPRFPLSNRGLNLAVDQRSRTKGSKLDRSKRLKCRMRRLRSEMNEIATEQSKIKEGQRSVRQKFEAIESECCESRKEATEILMQNATAQLRILSDFSLACFKATCQKVLGGFHEGVNAVPQDQRSSVGSNDFHHQGSAC</sequence>
<accession>A0A9W7GXF4</accession>
<proteinExistence type="predicted"/>
<dbReference type="PANTHER" id="PTHR48248:SF5">
    <property type="entry name" value="UVR DOMAIN-CONTAINING PROTEIN"/>
    <property type="match status" value="1"/>
</dbReference>
<comment type="caution">
    <text evidence="1">The sequence shown here is derived from an EMBL/GenBank/DDBJ whole genome shotgun (WGS) entry which is preliminary data.</text>
</comment>
<gene>
    <name evidence="1" type="ORF">HRI_000350000</name>
</gene>
<reference evidence="1" key="1">
    <citation type="submission" date="2023-05" db="EMBL/GenBank/DDBJ databases">
        <title>Genome and transcriptome analyses reveal genes involved in the formation of fine ridges on petal epidermal cells in Hibiscus trionum.</title>
        <authorList>
            <person name="Koshimizu S."/>
            <person name="Masuda S."/>
            <person name="Ishii T."/>
            <person name="Shirasu K."/>
            <person name="Hoshino A."/>
            <person name="Arita M."/>
        </authorList>
    </citation>
    <scope>NUCLEOTIDE SEQUENCE</scope>
    <source>
        <strain evidence="1">Hamamatsu line</strain>
    </source>
</reference>
<dbReference type="PANTHER" id="PTHR48248">
    <property type="entry name" value="UVR DOMAIN-CONTAINING PROTEIN"/>
    <property type="match status" value="1"/>
</dbReference>
<dbReference type="EMBL" id="BSYR01000004">
    <property type="protein sequence ID" value="GMI66807.1"/>
    <property type="molecule type" value="Genomic_DNA"/>
</dbReference>
<dbReference type="Proteomes" id="UP001165190">
    <property type="component" value="Unassembled WGS sequence"/>
</dbReference>
<protein>
    <submittedName>
        <fullName evidence="1">Uncharacterized protein</fullName>
    </submittedName>
</protein>
<name>A0A9W7GXF4_HIBTR</name>
<keyword evidence="2" id="KW-1185">Reference proteome</keyword>